<name>A0A2U2RM99_9MICO</name>
<keyword evidence="2" id="KW-0503">Monooxygenase</keyword>
<dbReference type="OrthoDB" id="165368at2"/>
<evidence type="ECO:0000313" key="3">
    <source>
        <dbReference type="Proteomes" id="UP000245590"/>
    </source>
</evidence>
<reference evidence="2 3" key="1">
    <citation type="submission" date="2018-05" db="EMBL/GenBank/DDBJ databases">
        <title>Brachybacterium sp. M1HQ-2T, whole genome shotgun sequence.</title>
        <authorList>
            <person name="Tuo L."/>
        </authorList>
    </citation>
    <scope>NUCLEOTIDE SEQUENCE [LARGE SCALE GENOMIC DNA]</scope>
    <source>
        <strain evidence="2 3">M1HQ-2</strain>
    </source>
</reference>
<dbReference type="GO" id="GO:0004497">
    <property type="term" value="F:monooxygenase activity"/>
    <property type="evidence" value="ECO:0007669"/>
    <property type="project" value="UniProtKB-KW"/>
</dbReference>
<accession>A0A2U2RM99</accession>
<dbReference type="Gene3D" id="3.30.70.100">
    <property type="match status" value="1"/>
</dbReference>
<evidence type="ECO:0000259" key="1">
    <source>
        <dbReference type="PROSITE" id="PS51725"/>
    </source>
</evidence>
<dbReference type="AlphaFoldDB" id="A0A2U2RM99"/>
<dbReference type="EMBL" id="QFKX01000002">
    <property type="protein sequence ID" value="PWH06993.1"/>
    <property type="molecule type" value="Genomic_DNA"/>
</dbReference>
<proteinExistence type="predicted"/>
<comment type="caution">
    <text evidence="2">The sequence shown here is derived from an EMBL/GenBank/DDBJ whole genome shotgun (WGS) entry which is preliminary data.</text>
</comment>
<gene>
    <name evidence="2" type="ORF">DEO23_05060</name>
</gene>
<dbReference type="RefSeq" id="WP_109275590.1">
    <property type="nucleotide sequence ID" value="NZ_QFKX01000002.1"/>
</dbReference>
<organism evidence="2 3">
    <name type="scientific">Brachybacterium endophyticum</name>
    <dbReference type="NCBI Taxonomy" id="2182385"/>
    <lineage>
        <taxon>Bacteria</taxon>
        <taxon>Bacillati</taxon>
        <taxon>Actinomycetota</taxon>
        <taxon>Actinomycetes</taxon>
        <taxon>Micrococcales</taxon>
        <taxon>Dermabacteraceae</taxon>
        <taxon>Brachybacterium</taxon>
    </lineage>
</organism>
<keyword evidence="2" id="KW-0560">Oxidoreductase</keyword>
<dbReference type="InterPro" id="IPR011008">
    <property type="entry name" value="Dimeric_a/b-barrel"/>
</dbReference>
<dbReference type="SUPFAM" id="SSF54909">
    <property type="entry name" value="Dimeric alpha+beta barrel"/>
    <property type="match status" value="1"/>
</dbReference>
<sequence length="107" mass="11736">MTFINAGTLGTVPDRRDEVVALLTRRDERLRDLGCLAYEVGTNDEDPDTVYVMEVWQSAEAHQASLQDTSVASAIQEARPLLNGEFGGFRFEVSGSPLRGSDDGSTW</sequence>
<evidence type="ECO:0000313" key="2">
    <source>
        <dbReference type="EMBL" id="PWH06993.1"/>
    </source>
</evidence>
<dbReference type="PROSITE" id="PS51725">
    <property type="entry name" value="ABM"/>
    <property type="match status" value="1"/>
</dbReference>
<dbReference type="Pfam" id="PF03992">
    <property type="entry name" value="ABM"/>
    <property type="match status" value="1"/>
</dbReference>
<keyword evidence="3" id="KW-1185">Reference proteome</keyword>
<feature type="domain" description="ABM" evidence="1">
    <location>
        <begin position="3"/>
        <end position="93"/>
    </location>
</feature>
<dbReference type="InterPro" id="IPR007138">
    <property type="entry name" value="ABM_dom"/>
</dbReference>
<protein>
    <submittedName>
        <fullName evidence="2">Antibiotic biosynthesis monooxygenase</fullName>
    </submittedName>
</protein>
<dbReference type="Proteomes" id="UP000245590">
    <property type="component" value="Unassembled WGS sequence"/>
</dbReference>